<dbReference type="SUPFAM" id="SSF53098">
    <property type="entry name" value="Ribonuclease H-like"/>
    <property type="match status" value="1"/>
</dbReference>
<protein>
    <submittedName>
        <fullName evidence="1">Uncharacterized protein</fullName>
    </submittedName>
</protein>
<evidence type="ECO:0000313" key="2">
    <source>
        <dbReference type="Proteomes" id="UP000054558"/>
    </source>
</evidence>
<gene>
    <name evidence="1" type="ORF">KFL_016390020</name>
</gene>
<organism evidence="1 2">
    <name type="scientific">Klebsormidium nitens</name>
    <name type="common">Green alga</name>
    <name type="synonym">Ulothrix nitens</name>
    <dbReference type="NCBI Taxonomy" id="105231"/>
    <lineage>
        <taxon>Eukaryota</taxon>
        <taxon>Viridiplantae</taxon>
        <taxon>Streptophyta</taxon>
        <taxon>Klebsormidiophyceae</taxon>
        <taxon>Klebsormidiales</taxon>
        <taxon>Klebsormidiaceae</taxon>
        <taxon>Klebsormidium</taxon>
    </lineage>
</organism>
<dbReference type="OrthoDB" id="1935865at2759"/>
<dbReference type="InterPro" id="IPR012337">
    <property type="entry name" value="RNaseH-like_sf"/>
</dbReference>
<keyword evidence="2" id="KW-1185">Reference proteome</keyword>
<dbReference type="InterPro" id="IPR036397">
    <property type="entry name" value="RNaseH_sf"/>
</dbReference>
<evidence type="ECO:0000313" key="1">
    <source>
        <dbReference type="EMBL" id="GAQ93547.1"/>
    </source>
</evidence>
<dbReference type="PANTHER" id="PTHR42648:SF28">
    <property type="entry name" value="TRANSPOSON-ENCODED PROTEIN WITH RIBONUCLEASE H-LIKE AND RETROVIRUS ZINC FINGER-LIKE DOMAINS"/>
    <property type="match status" value="1"/>
</dbReference>
<reference evidence="1 2" key="1">
    <citation type="journal article" date="2014" name="Nat. Commun.">
        <title>Klebsormidium flaccidum genome reveals primary factors for plant terrestrial adaptation.</title>
        <authorList>
            <person name="Hori K."/>
            <person name="Maruyama F."/>
            <person name="Fujisawa T."/>
            <person name="Togashi T."/>
            <person name="Yamamoto N."/>
            <person name="Seo M."/>
            <person name="Sato S."/>
            <person name="Yamada T."/>
            <person name="Mori H."/>
            <person name="Tajima N."/>
            <person name="Moriyama T."/>
            <person name="Ikeuchi M."/>
            <person name="Watanabe M."/>
            <person name="Wada H."/>
            <person name="Kobayashi K."/>
            <person name="Saito M."/>
            <person name="Masuda T."/>
            <person name="Sasaki-Sekimoto Y."/>
            <person name="Mashiguchi K."/>
            <person name="Awai K."/>
            <person name="Shimojima M."/>
            <person name="Masuda S."/>
            <person name="Iwai M."/>
            <person name="Nobusawa T."/>
            <person name="Narise T."/>
            <person name="Kondo S."/>
            <person name="Saito H."/>
            <person name="Sato R."/>
            <person name="Murakawa M."/>
            <person name="Ihara Y."/>
            <person name="Oshima-Yamada Y."/>
            <person name="Ohtaka K."/>
            <person name="Satoh M."/>
            <person name="Sonobe K."/>
            <person name="Ishii M."/>
            <person name="Ohtani R."/>
            <person name="Kanamori-Sato M."/>
            <person name="Honoki R."/>
            <person name="Miyazaki D."/>
            <person name="Mochizuki H."/>
            <person name="Umetsu J."/>
            <person name="Higashi K."/>
            <person name="Shibata D."/>
            <person name="Kamiya Y."/>
            <person name="Sato N."/>
            <person name="Nakamura Y."/>
            <person name="Tabata S."/>
            <person name="Ida S."/>
            <person name="Kurokawa K."/>
            <person name="Ohta H."/>
        </authorList>
    </citation>
    <scope>NUCLEOTIDE SEQUENCE [LARGE SCALE GENOMIC DNA]</scope>
    <source>
        <strain evidence="1 2">NIES-2285</strain>
    </source>
</reference>
<dbReference type="GO" id="GO:0003676">
    <property type="term" value="F:nucleic acid binding"/>
    <property type="evidence" value="ECO:0007669"/>
    <property type="project" value="InterPro"/>
</dbReference>
<dbReference type="Proteomes" id="UP000054558">
    <property type="component" value="Unassembled WGS sequence"/>
</dbReference>
<dbReference type="EMBL" id="DF238588">
    <property type="protein sequence ID" value="GAQ93547.1"/>
    <property type="molecule type" value="Genomic_DNA"/>
</dbReference>
<dbReference type="AlphaFoldDB" id="A0A1Y1IXQ3"/>
<dbReference type="InterPro" id="IPR039537">
    <property type="entry name" value="Retrotran_Ty1/copia-like"/>
</dbReference>
<sequence>MAAENTVIPARETVINGQVFLAPAIGQPRKRNDHVGSRIEQLYRSSSNGAWPKRLVKDLTTQPPLKQKRKVAKVTEHVINRLKLQSGKKLRSVGTDRGKEYIKKALKDVFGGKGTVHEKTAPYTAERLNWEL</sequence>
<dbReference type="Gene3D" id="3.30.420.10">
    <property type="entry name" value="Ribonuclease H-like superfamily/Ribonuclease H"/>
    <property type="match status" value="1"/>
</dbReference>
<proteinExistence type="predicted"/>
<name>A0A1Y1IXQ3_KLENI</name>
<accession>A0A1Y1IXQ3</accession>
<dbReference type="PANTHER" id="PTHR42648">
    <property type="entry name" value="TRANSPOSASE, PUTATIVE-RELATED"/>
    <property type="match status" value="1"/>
</dbReference>